<evidence type="ECO:0000256" key="3">
    <source>
        <dbReference type="ARBA" id="ARBA00022679"/>
    </source>
</evidence>
<dbReference type="InterPro" id="IPR029063">
    <property type="entry name" value="SAM-dependent_MTases_sf"/>
</dbReference>
<keyword evidence="2 5" id="KW-0489">Methyltransferase</keyword>
<accession>A0A9W8XMA8</accession>
<evidence type="ECO:0000313" key="7">
    <source>
        <dbReference type="EMBL" id="KAJ4354169.1"/>
    </source>
</evidence>
<dbReference type="PIRSF" id="PIRSF037350">
    <property type="entry name" value="Mtase_ZK1128_prd"/>
    <property type="match status" value="1"/>
</dbReference>
<dbReference type="PANTHER" id="PTHR13393">
    <property type="entry name" value="SAM-DEPENDENT METHYLTRANSFERASE"/>
    <property type="match status" value="1"/>
</dbReference>
<dbReference type="OrthoDB" id="514248at2759"/>
<dbReference type="Gene3D" id="3.40.50.150">
    <property type="entry name" value="Vaccinia Virus protein VP39"/>
    <property type="match status" value="1"/>
</dbReference>
<dbReference type="RefSeq" id="XP_056071943.1">
    <property type="nucleotide sequence ID" value="XM_056214676.1"/>
</dbReference>
<feature type="binding site" evidence="6">
    <location>
        <position position="131"/>
    </location>
    <ligand>
        <name>S-adenosyl-L-methionine</name>
        <dbReference type="ChEBI" id="CHEBI:59789"/>
    </ligand>
</feature>
<evidence type="ECO:0000256" key="4">
    <source>
        <dbReference type="ARBA" id="ARBA00022691"/>
    </source>
</evidence>
<keyword evidence="8" id="KW-1185">Reference proteome</keyword>
<dbReference type="PANTHER" id="PTHR13393:SF0">
    <property type="entry name" value="RNA N6-ADENOSINE-METHYLTRANSFERASE METTL16"/>
    <property type="match status" value="1"/>
</dbReference>
<dbReference type="InterPro" id="IPR017182">
    <property type="entry name" value="METTL16/PsiM"/>
</dbReference>
<name>A0A9W8XMA8_9PLEO</name>
<dbReference type="Proteomes" id="UP001140513">
    <property type="component" value="Unassembled WGS sequence"/>
</dbReference>
<organism evidence="7 8">
    <name type="scientific">Didymosphaeria variabile</name>
    <dbReference type="NCBI Taxonomy" id="1932322"/>
    <lineage>
        <taxon>Eukaryota</taxon>
        <taxon>Fungi</taxon>
        <taxon>Dikarya</taxon>
        <taxon>Ascomycota</taxon>
        <taxon>Pezizomycotina</taxon>
        <taxon>Dothideomycetes</taxon>
        <taxon>Pleosporomycetidae</taxon>
        <taxon>Pleosporales</taxon>
        <taxon>Massarineae</taxon>
        <taxon>Didymosphaeriaceae</taxon>
        <taxon>Didymosphaeria</taxon>
    </lineage>
</organism>
<dbReference type="SUPFAM" id="SSF53335">
    <property type="entry name" value="S-adenosyl-L-methionine-dependent methyltransferases"/>
    <property type="match status" value="1"/>
</dbReference>
<comment type="caution">
    <text evidence="7">The sequence shown here is derived from an EMBL/GenBank/DDBJ whole genome shotgun (WGS) entry which is preliminary data.</text>
</comment>
<sequence>MDLATRPPYESVDFKDLAQQDEDFNTVWQRHQCKLDFQEPSSTKAITKALLKVDFGLHLEVPDDRLCPPIPNRWNYVSWIHILLDSTNPNYSNRYNPERQVVGLDIGTGASAIYTMLCLKSRPNWTMCATDVDKKSFESAARNLTINNLITRAKLLQTIDSQPLIPLQYLGLYMLDFTICNPPFFSDEADMQQSLSGEGKSVKPNAVCTGSANEMVCQGGDLGFVTRIVEESLVLRDKVTWYTSMFGKLKSAKAVVQILKKKGITNWAVGSIDVGGGTKRWIVAWSFTDYRPSNSVARIEKIANEYLPFPTEYRFALPASIDAKAAKQTIDQQARRLHIRWTWDPQTATGVGEAAGNVWSRAYRREHERKKRELAASGTEDTDMHDRLTEIKVVLAFRITIVASTREVVIDWLRGNDQVLWESFCGMVHRSFKKS</sequence>
<dbReference type="InterPro" id="IPR010286">
    <property type="entry name" value="METTL16/RlmF"/>
</dbReference>
<gene>
    <name evidence="7" type="ORF">N0V89_005902</name>
</gene>
<evidence type="ECO:0000256" key="5">
    <source>
        <dbReference type="PIRNR" id="PIRNR037350"/>
    </source>
</evidence>
<dbReference type="GeneID" id="80909432"/>
<evidence type="ECO:0000256" key="2">
    <source>
        <dbReference type="ARBA" id="ARBA00022603"/>
    </source>
</evidence>
<dbReference type="Pfam" id="PF05971">
    <property type="entry name" value="Methyltransf_10"/>
    <property type="match status" value="1"/>
</dbReference>
<evidence type="ECO:0000256" key="6">
    <source>
        <dbReference type="PIRSR" id="PIRSR037350-1"/>
    </source>
</evidence>
<evidence type="ECO:0000313" key="8">
    <source>
        <dbReference type="Proteomes" id="UP001140513"/>
    </source>
</evidence>
<protein>
    <recommendedName>
        <fullName evidence="5">U6 small nuclear RNA (adenine-(43)-N(6))-methyltransferase</fullName>
        <ecNumber evidence="5">2.1.1.-</ecNumber>
    </recommendedName>
</protein>
<dbReference type="GO" id="GO:0070475">
    <property type="term" value="P:rRNA base methylation"/>
    <property type="evidence" value="ECO:0007669"/>
    <property type="project" value="TreeGrafter"/>
</dbReference>
<feature type="binding site" evidence="6">
    <location>
        <position position="107"/>
    </location>
    <ligand>
        <name>S-adenosyl-L-methionine</name>
        <dbReference type="ChEBI" id="CHEBI:59789"/>
    </ligand>
</feature>
<proteinExistence type="inferred from homology"/>
<reference evidence="7" key="1">
    <citation type="submission" date="2022-10" db="EMBL/GenBank/DDBJ databases">
        <title>Tapping the CABI collections for fungal endophytes: first genome assemblies for Collariella, Neodidymelliopsis, Ascochyta clinopodiicola, Didymella pomorum, Didymosphaeria variabile, Neocosmospora piperis and Neocucurbitaria cava.</title>
        <authorList>
            <person name="Hill R."/>
        </authorList>
    </citation>
    <scope>NUCLEOTIDE SEQUENCE</scope>
    <source>
        <strain evidence="7">IMI 356815</strain>
    </source>
</reference>
<dbReference type="EMBL" id="JAPEUX010000004">
    <property type="protein sequence ID" value="KAJ4354169.1"/>
    <property type="molecule type" value="Genomic_DNA"/>
</dbReference>
<dbReference type="EC" id="2.1.1.-" evidence="5"/>
<dbReference type="GO" id="GO:0005634">
    <property type="term" value="C:nucleus"/>
    <property type="evidence" value="ECO:0007669"/>
    <property type="project" value="TreeGrafter"/>
</dbReference>
<feature type="binding site" evidence="6">
    <location>
        <position position="73"/>
    </location>
    <ligand>
        <name>S-adenosyl-L-methionine</name>
        <dbReference type="ChEBI" id="CHEBI:59789"/>
    </ligand>
</feature>
<evidence type="ECO:0000256" key="1">
    <source>
        <dbReference type="ARBA" id="ARBA00005878"/>
    </source>
</evidence>
<keyword evidence="4 6" id="KW-0949">S-adenosyl-L-methionine</keyword>
<feature type="binding site" evidence="6">
    <location>
        <position position="181"/>
    </location>
    <ligand>
        <name>S-adenosyl-L-methionine</name>
        <dbReference type="ChEBI" id="CHEBI:59789"/>
    </ligand>
</feature>
<comment type="similarity">
    <text evidence="1 5">Belongs to the methyltransferase superfamily. METTL16/RlmF family.</text>
</comment>
<keyword evidence="3 5" id="KW-0808">Transferase</keyword>
<dbReference type="GO" id="GO:0008168">
    <property type="term" value="F:methyltransferase activity"/>
    <property type="evidence" value="ECO:0007669"/>
    <property type="project" value="UniProtKB-UniRule"/>
</dbReference>
<dbReference type="AlphaFoldDB" id="A0A9W8XMA8"/>